<gene>
    <name evidence="2" type="ORF">Csp_A02190</name>
</gene>
<dbReference type="PANTHER" id="PTHR43215">
    <property type="entry name" value="RADIAL SPOKE HEAD 1 HOMOLOG"/>
    <property type="match status" value="1"/>
</dbReference>
<dbReference type="GO" id="GO:0016874">
    <property type="term" value="F:ligase activity"/>
    <property type="evidence" value="ECO:0007669"/>
    <property type="project" value="UniProtKB-KW"/>
</dbReference>
<evidence type="ECO:0000313" key="2">
    <source>
        <dbReference type="EMBL" id="CBA27420.1"/>
    </source>
</evidence>
<dbReference type="EMBL" id="FN543104">
    <property type="protein sequence ID" value="CBA27420.1"/>
    <property type="molecule type" value="Genomic_DNA"/>
</dbReference>
<dbReference type="PANTHER" id="PTHR43215:SF14">
    <property type="entry name" value="RADIAL SPOKE HEAD 1 HOMOLOG"/>
    <property type="match status" value="1"/>
</dbReference>
<evidence type="ECO:0008006" key="3">
    <source>
        <dbReference type="Google" id="ProtNLM"/>
    </source>
</evidence>
<keyword evidence="2" id="KW-0808">Transferase</keyword>
<proteinExistence type="predicted"/>
<dbReference type="AlphaFoldDB" id="C9Y7W8"/>
<dbReference type="GO" id="GO:0016746">
    <property type="term" value="F:acyltransferase activity"/>
    <property type="evidence" value="ECO:0007669"/>
    <property type="project" value="UniProtKB-KW"/>
</dbReference>
<dbReference type="Gene3D" id="2.20.110.10">
    <property type="entry name" value="Histone H3 K4-specific methyltransferase SET7/9 N-terminal domain"/>
    <property type="match status" value="2"/>
</dbReference>
<dbReference type="SMART" id="SM00698">
    <property type="entry name" value="MORN"/>
    <property type="match status" value="5"/>
</dbReference>
<evidence type="ECO:0000256" key="1">
    <source>
        <dbReference type="ARBA" id="ARBA00022737"/>
    </source>
</evidence>
<name>C9Y7W8_CURXX</name>
<organism evidence="2">
    <name type="scientific">Curvibacter symbiont subsp. Hydra magnipapillata</name>
    <dbReference type="NCBI Taxonomy" id="667019"/>
    <lineage>
        <taxon>Bacteria</taxon>
        <taxon>Pseudomonadati</taxon>
        <taxon>Pseudomonadota</taxon>
        <taxon>Betaproteobacteria</taxon>
        <taxon>Burkholderiales</taxon>
        <taxon>Comamonadaceae</taxon>
        <taxon>Curvibacter</taxon>
    </lineage>
</organism>
<reference evidence="2" key="1">
    <citation type="journal article" date="2010" name="Nature">
        <title>The dynamic genome of Hydra.</title>
        <authorList>
            <person name="Chapman J.A."/>
            <person name="Kirkness E.F."/>
            <person name="Simakov O."/>
            <person name="Hampson S.E."/>
            <person name="Mitros T."/>
            <person name="Weinmaier T."/>
            <person name="Rattei T."/>
            <person name="Balasubramanian P.G."/>
            <person name="Borman J."/>
            <person name="Busam D."/>
            <person name="Disbennett K."/>
            <person name="Pfannkoch C."/>
            <person name="Sumin N."/>
            <person name="Sutton G."/>
            <person name="Viswanathan L."/>
            <person name="Walenz B."/>
            <person name="Goodstein D.M."/>
            <person name="Hellsten U."/>
            <person name="Kawashima T."/>
            <person name="Prochnik S.E."/>
            <person name="Putnam N.H."/>
            <person name="Shu S."/>
            <person name="Blumberg B."/>
            <person name="Dana C.E."/>
            <person name="Gee L."/>
            <person name="Kibler D.F."/>
            <person name="Law L."/>
            <person name="Lindgens D."/>
            <person name="Martinez D.E."/>
            <person name="Peng J."/>
            <person name="Wigge P.A."/>
            <person name="Bertulat B."/>
            <person name="Guder C."/>
            <person name="Nakamura Y."/>
            <person name="Ozbek S."/>
            <person name="Watanabe H."/>
            <person name="Khalturin K."/>
            <person name="Hemmrich G."/>
            <person name="Franke A."/>
            <person name="Augustin R."/>
            <person name="Fraune S."/>
            <person name="Hayakawa E."/>
            <person name="Hayakawa S."/>
            <person name="Hirose M."/>
            <person name="Hwang J."/>
            <person name="Ikeo K."/>
            <person name="Nishimiya-Fujisawa C."/>
            <person name="Ogura A."/>
            <person name="Takahashi T."/>
            <person name="Steinmetz P.R."/>
            <person name="Zhang X."/>
            <person name="Aufschnaiter R."/>
            <person name="Eder M.K."/>
            <person name="Gorny A.K."/>
            <person name="Salvenmoser W."/>
            <person name="Heimberg A.M."/>
            <person name="Wheeler B.M."/>
            <person name="Peterson K.J."/>
            <person name="Boettger A."/>
            <person name="Tischler P."/>
            <person name="Wolf A."/>
            <person name="Gojobori T."/>
            <person name="Remington K.A."/>
            <person name="Strausberg R.L."/>
            <person name="Venter J."/>
            <person name="Technau U."/>
            <person name="Hobmayer B."/>
            <person name="Bosch T.C."/>
            <person name="Holstein T.W."/>
            <person name="Fujisawa T."/>
            <person name="Bode H.R."/>
            <person name="David C.N."/>
            <person name="Rokhsar D.S."/>
            <person name="Steele R.E."/>
        </authorList>
    </citation>
    <scope>NUCLEOTIDE SEQUENCE</scope>
</reference>
<keyword evidence="1" id="KW-0677">Repeat</keyword>
<sequence length="356" mass="38148">MARTLIEVEHVAKGGCRIVLFEDALARDSEKDSALLSWSGKCKDGYADGLGTFVSKQKGIEITVTATLIRGRLEGEGTYEASKANGDREFFKGIFANGLRNGDGHQFTTKKGQTSATYTGNFAAGLPHGNGKLEYDGTIYTGDFIEGRATGIGTITSPSRVVYFGEVRDGKPSGNGKLTFTDGTTIAGTFSSNKPLTIGTIDSPKGYRYEGELDNYKPSGRGKLFNPMGSTFIGDFKNGRPIGMGVVETKAGERIEVTAINEKIIPRDPSVAKAQPAPVDEEEKTSWLQDLGAIAARINAAQNRPTPQGSIKSDRTSGFLKSERTSGFNKICIYDTIRGEVAIDRSATDICPLSPD</sequence>
<keyword evidence="2" id="KW-0436">Ligase</keyword>
<dbReference type="Pfam" id="PF02493">
    <property type="entry name" value="MORN"/>
    <property type="match status" value="4"/>
</dbReference>
<dbReference type="SUPFAM" id="SSF82185">
    <property type="entry name" value="Histone H3 K4-specific methyltransferase SET7/9 N-terminal domain"/>
    <property type="match status" value="3"/>
</dbReference>
<protein>
    <recommendedName>
        <fullName evidence="3">MORN repeat-containing protein</fullName>
    </recommendedName>
</protein>
<keyword evidence="2" id="KW-0012">Acyltransferase</keyword>
<accession>C9Y7W8</accession>
<dbReference type="InterPro" id="IPR003409">
    <property type="entry name" value="MORN"/>
</dbReference>